<keyword evidence="2 10" id="KW-0479">Metal-binding</keyword>
<dbReference type="EC" id="3.4.24.-" evidence="11"/>
<dbReference type="EMBL" id="LSMT01000327">
    <property type="protein sequence ID" value="PFX20172.1"/>
    <property type="molecule type" value="Genomic_DNA"/>
</dbReference>
<evidence type="ECO:0000256" key="5">
    <source>
        <dbReference type="ARBA" id="ARBA00022833"/>
    </source>
</evidence>
<keyword evidence="1 10" id="KW-0645">Protease</keyword>
<organism evidence="15 16">
    <name type="scientific">Stylophora pistillata</name>
    <name type="common">Smooth cauliflower coral</name>
    <dbReference type="NCBI Taxonomy" id="50429"/>
    <lineage>
        <taxon>Eukaryota</taxon>
        <taxon>Metazoa</taxon>
        <taxon>Cnidaria</taxon>
        <taxon>Anthozoa</taxon>
        <taxon>Hexacorallia</taxon>
        <taxon>Scleractinia</taxon>
        <taxon>Astrocoeniina</taxon>
        <taxon>Pocilloporidae</taxon>
        <taxon>Stylophora</taxon>
    </lineage>
</organism>
<dbReference type="Proteomes" id="UP000225706">
    <property type="component" value="Unassembled WGS sequence"/>
</dbReference>
<dbReference type="Gene3D" id="2.60.120.200">
    <property type="match status" value="1"/>
</dbReference>
<comment type="caution">
    <text evidence="10">Lacks conserved residue(s) required for the propagation of feature annotation.</text>
</comment>
<comment type="cofactor">
    <cofactor evidence="10 11">
        <name>Zn(2+)</name>
        <dbReference type="ChEBI" id="CHEBI:29105"/>
    </cofactor>
    <text evidence="10 11">Binds 1 zinc ion per subunit.</text>
</comment>
<feature type="region of interest" description="Disordered" evidence="12">
    <location>
        <begin position="275"/>
        <end position="299"/>
    </location>
</feature>
<keyword evidence="7" id="KW-0865">Zymogen</keyword>
<evidence type="ECO:0000256" key="4">
    <source>
        <dbReference type="ARBA" id="ARBA00022801"/>
    </source>
</evidence>
<keyword evidence="9" id="KW-0325">Glycoprotein</keyword>
<dbReference type="CDD" id="cd04280">
    <property type="entry name" value="ZnMc_astacin_like"/>
    <property type="match status" value="1"/>
</dbReference>
<evidence type="ECO:0000313" key="16">
    <source>
        <dbReference type="Proteomes" id="UP000225706"/>
    </source>
</evidence>
<dbReference type="SMART" id="SM00235">
    <property type="entry name" value="ZnMc"/>
    <property type="match status" value="1"/>
</dbReference>
<dbReference type="FunFam" id="3.40.390.10:FF:000015">
    <property type="entry name" value="Meprin A subunit"/>
    <property type="match status" value="1"/>
</dbReference>
<dbReference type="SMART" id="SM00137">
    <property type="entry name" value="MAM"/>
    <property type="match status" value="1"/>
</dbReference>
<evidence type="ECO:0000313" key="15">
    <source>
        <dbReference type="EMBL" id="PFX20172.1"/>
    </source>
</evidence>
<dbReference type="OrthoDB" id="291007at2759"/>
<dbReference type="InterPro" id="IPR000998">
    <property type="entry name" value="MAM_dom"/>
</dbReference>
<evidence type="ECO:0000256" key="7">
    <source>
        <dbReference type="ARBA" id="ARBA00023145"/>
    </source>
</evidence>
<evidence type="ECO:0000259" key="13">
    <source>
        <dbReference type="PROSITE" id="PS50060"/>
    </source>
</evidence>
<keyword evidence="8" id="KW-1015">Disulfide bond</keyword>
<dbReference type="PANTHER" id="PTHR10127">
    <property type="entry name" value="DISCOIDIN, CUB, EGF, LAMININ , AND ZINC METALLOPROTEASE DOMAIN CONTAINING"/>
    <property type="match status" value="1"/>
</dbReference>
<dbReference type="SUPFAM" id="SSF49899">
    <property type="entry name" value="Concanavalin A-like lectins/glucanases"/>
    <property type="match status" value="1"/>
</dbReference>
<evidence type="ECO:0000256" key="6">
    <source>
        <dbReference type="ARBA" id="ARBA00023049"/>
    </source>
</evidence>
<evidence type="ECO:0000256" key="8">
    <source>
        <dbReference type="ARBA" id="ARBA00023157"/>
    </source>
</evidence>
<gene>
    <name evidence="15" type="primary">MEP1B</name>
    <name evidence="15" type="ORF">AWC38_SpisGene15365</name>
</gene>
<feature type="signal peptide" evidence="11">
    <location>
        <begin position="1"/>
        <end position="17"/>
    </location>
</feature>
<evidence type="ECO:0000259" key="14">
    <source>
        <dbReference type="PROSITE" id="PS51864"/>
    </source>
</evidence>
<dbReference type="CDD" id="cd06263">
    <property type="entry name" value="MAM"/>
    <property type="match status" value="1"/>
</dbReference>
<dbReference type="PRINTS" id="PR00480">
    <property type="entry name" value="ASTACIN"/>
</dbReference>
<dbReference type="GO" id="GO:0016020">
    <property type="term" value="C:membrane"/>
    <property type="evidence" value="ECO:0007669"/>
    <property type="project" value="InterPro"/>
</dbReference>
<evidence type="ECO:0000256" key="12">
    <source>
        <dbReference type="SAM" id="MobiDB-lite"/>
    </source>
</evidence>
<evidence type="ECO:0000256" key="3">
    <source>
        <dbReference type="ARBA" id="ARBA00022729"/>
    </source>
</evidence>
<protein>
    <recommendedName>
        <fullName evidence="11">Metalloendopeptidase</fullName>
        <ecNumber evidence="11">3.4.24.-</ecNumber>
    </recommendedName>
</protein>
<accession>A0A2B4RVC3</accession>
<dbReference type="PANTHER" id="PTHR10127:SF780">
    <property type="entry name" value="METALLOENDOPEPTIDASE"/>
    <property type="match status" value="1"/>
</dbReference>
<dbReference type="InterPro" id="IPR006026">
    <property type="entry name" value="Peptidase_Metallo"/>
</dbReference>
<evidence type="ECO:0000256" key="9">
    <source>
        <dbReference type="ARBA" id="ARBA00023180"/>
    </source>
</evidence>
<comment type="caution">
    <text evidence="15">The sequence shown here is derived from an EMBL/GenBank/DDBJ whole genome shotgun (WGS) entry which is preliminary data.</text>
</comment>
<dbReference type="SUPFAM" id="SSF55486">
    <property type="entry name" value="Metalloproteases ('zincins'), catalytic domain"/>
    <property type="match status" value="1"/>
</dbReference>
<dbReference type="InterPro" id="IPR034035">
    <property type="entry name" value="Astacin-like_dom"/>
</dbReference>
<feature type="domain" description="MAM" evidence="13">
    <location>
        <begin position="258"/>
        <end position="406"/>
    </location>
</feature>
<keyword evidence="4 10" id="KW-0378">Hydrolase</keyword>
<keyword evidence="6 10" id="KW-0482">Metalloprotease</keyword>
<dbReference type="Pfam" id="PF00629">
    <property type="entry name" value="MAM"/>
    <property type="match status" value="1"/>
</dbReference>
<dbReference type="AlphaFoldDB" id="A0A2B4RVC3"/>
<dbReference type="InterPro" id="IPR013320">
    <property type="entry name" value="ConA-like_dom_sf"/>
</dbReference>
<dbReference type="Gene3D" id="3.40.390.10">
    <property type="entry name" value="Collagenase (Catalytic Domain)"/>
    <property type="match status" value="1"/>
</dbReference>
<feature type="domain" description="Peptidase M12A" evidence="14">
    <location>
        <begin position="41"/>
        <end position="239"/>
    </location>
</feature>
<keyword evidence="5 10" id="KW-0862">Zinc</keyword>
<reference evidence="16" key="1">
    <citation type="journal article" date="2017" name="bioRxiv">
        <title>Comparative analysis of the genomes of Stylophora pistillata and Acropora digitifera provides evidence for extensive differences between species of corals.</title>
        <authorList>
            <person name="Voolstra C.R."/>
            <person name="Li Y."/>
            <person name="Liew Y.J."/>
            <person name="Baumgarten S."/>
            <person name="Zoccola D."/>
            <person name="Flot J.-F."/>
            <person name="Tambutte S."/>
            <person name="Allemand D."/>
            <person name="Aranda M."/>
        </authorList>
    </citation>
    <scope>NUCLEOTIDE SEQUENCE [LARGE SCALE GENOMIC DNA]</scope>
</reference>
<feature type="binding site" evidence="10">
    <location>
        <position position="141"/>
    </location>
    <ligand>
        <name>Zn(2+)</name>
        <dbReference type="ChEBI" id="CHEBI:29105"/>
        <note>catalytic</note>
    </ligand>
</feature>
<feature type="binding site" evidence="10">
    <location>
        <position position="137"/>
    </location>
    <ligand>
        <name>Zn(2+)</name>
        <dbReference type="ChEBI" id="CHEBI:29105"/>
        <note>catalytic</note>
    </ligand>
</feature>
<feature type="binding site" evidence="10">
    <location>
        <position position="147"/>
    </location>
    <ligand>
        <name>Zn(2+)</name>
        <dbReference type="ChEBI" id="CHEBI:29105"/>
        <note>catalytic</note>
    </ligand>
</feature>
<dbReference type="Pfam" id="PF01400">
    <property type="entry name" value="Astacin"/>
    <property type="match status" value="1"/>
</dbReference>
<keyword evidence="16" id="KW-1185">Reference proteome</keyword>
<dbReference type="InterPro" id="IPR024079">
    <property type="entry name" value="MetalloPept_cat_dom_sf"/>
</dbReference>
<keyword evidence="3 11" id="KW-0732">Signal</keyword>
<feature type="active site" evidence="10">
    <location>
        <position position="138"/>
    </location>
</feature>
<dbReference type="GO" id="GO:0006508">
    <property type="term" value="P:proteolysis"/>
    <property type="evidence" value="ECO:0007669"/>
    <property type="project" value="UniProtKB-KW"/>
</dbReference>
<feature type="chain" id="PRO_5011830755" description="Metalloendopeptidase" evidence="11">
    <location>
        <begin position="18"/>
        <end position="406"/>
    </location>
</feature>
<evidence type="ECO:0000256" key="10">
    <source>
        <dbReference type="PROSITE-ProRule" id="PRU01211"/>
    </source>
</evidence>
<dbReference type="GO" id="GO:0004222">
    <property type="term" value="F:metalloendopeptidase activity"/>
    <property type="evidence" value="ECO:0007669"/>
    <property type="project" value="UniProtKB-UniRule"/>
</dbReference>
<proteinExistence type="predicted"/>
<evidence type="ECO:0000256" key="11">
    <source>
        <dbReference type="RuleBase" id="RU361183"/>
    </source>
</evidence>
<sequence>MKVHVLLNFAWLTYILASSPEENLHTRDNELFEGDIKLVPGQTRGAVANRLWPGGTLVYDIDSSLRYSAAMAVINAAFNAWTTQTEDCIKFRQRTADDYAYVKFFSGGGCWSYVGRTGREQQLSLGNGCLYLGTAAHEIAHALGFLHEQSRPDRDQYVEIKFENISPGMEGNFQKSYSANSFGTPYDYNSVMHYGERYFSKNGQPTIVPKKSGVYIGQRDTISPIDAEEMVRLYKRECGGDNPQTKPPPVIPPSAVSFSCNFDEDACGFQQSSTDKFDWKRRKGPTPSGGTGPNKDHTSRNGYYMFIEASYPQRKDYNARMSRTVSLTGKSCLRFYFHMFGSSMGTLKVTLGNKRIFEKSGDQGNDWHMFQGRLTGSGPKKLTFEGIRGSSYKGDAAIDDIIIFDC</sequence>
<dbReference type="InterPro" id="IPR001506">
    <property type="entry name" value="Peptidase_M12A"/>
</dbReference>
<dbReference type="GO" id="GO:0008270">
    <property type="term" value="F:zinc ion binding"/>
    <property type="evidence" value="ECO:0007669"/>
    <property type="project" value="UniProtKB-UniRule"/>
</dbReference>
<evidence type="ECO:0000256" key="1">
    <source>
        <dbReference type="ARBA" id="ARBA00022670"/>
    </source>
</evidence>
<dbReference type="PROSITE" id="PS51864">
    <property type="entry name" value="ASTACIN"/>
    <property type="match status" value="1"/>
</dbReference>
<dbReference type="PROSITE" id="PS50060">
    <property type="entry name" value="MAM_2"/>
    <property type="match status" value="1"/>
</dbReference>
<evidence type="ECO:0000256" key="2">
    <source>
        <dbReference type="ARBA" id="ARBA00022723"/>
    </source>
</evidence>
<name>A0A2B4RVC3_STYPI</name>